<comment type="caution">
    <text evidence="1">The sequence shown here is derived from an EMBL/GenBank/DDBJ whole genome shotgun (WGS) entry which is preliminary data.</text>
</comment>
<sequence length="221" mass="23299">MLSLLVPSVVRAQQVISEQEMAVNSTPSASSVPSARVSGYLVQGILPAPGRNGFNNYFATDASRQRTAILTLPGSQTKSDARQQSGVMWLEASSDQTSGKGVSAQFGVGYSPYRTLGFAVGPVVQLNGSLGSHMGMSTSEDDDYLVTPTLRHDSTLSATGFAAEQGSDSAGLAASLSYMPFEDLWIGIHGRLTSDLTSSSSNPTDRFDAMLGLTAGYRLKF</sequence>
<dbReference type="EMBL" id="JPWH01000035">
    <property type="protein sequence ID" value="RCK41052.1"/>
    <property type="molecule type" value="Genomic_DNA"/>
</dbReference>
<protein>
    <submittedName>
        <fullName evidence="1">Uncharacterized protein</fullName>
    </submittedName>
</protein>
<accession>A0A367WKQ3</accession>
<dbReference type="Proteomes" id="UP000252517">
    <property type="component" value="Unassembled WGS sequence"/>
</dbReference>
<dbReference type="RefSeq" id="WP_114090589.1">
    <property type="nucleotide sequence ID" value="NZ_JPWH01000035.1"/>
</dbReference>
<name>A0A367WKQ3_9PROT</name>
<evidence type="ECO:0000313" key="1">
    <source>
        <dbReference type="EMBL" id="RCK41052.1"/>
    </source>
</evidence>
<reference evidence="1 2" key="1">
    <citation type="submission" date="2014-07" db="EMBL/GenBank/DDBJ databases">
        <title>Draft genome sequence of Thalassospira profundimaris S25-3-2.</title>
        <authorList>
            <person name="Lai Q."/>
            <person name="Shao Z."/>
        </authorList>
    </citation>
    <scope>NUCLEOTIDE SEQUENCE [LARGE SCALE GENOMIC DNA]</scope>
    <source>
        <strain evidence="1 2">S25-3-2</strain>
    </source>
</reference>
<gene>
    <name evidence="1" type="ORF">TH25_23835</name>
</gene>
<evidence type="ECO:0000313" key="2">
    <source>
        <dbReference type="Proteomes" id="UP000252517"/>
    </source>
</evidence>
<dbReference type="AlphaFoldDB" id="A0A367WKQ3"/>
<organism evidence="1 2">
    <name type="scientific">Thalassospira profundimaris</name>
    <dbReference type="NCBI Taxonomy" id="502049"/>
    <lineage>
        <taxon>Bacteria</taxon>
        <taxon>Pseudomonadati</taxon>
        <taxon>Pseudomonadota</taxon>
        <taxon>Alphaproteobacteria</taxon>
        <taxon>Rhodospirillales</taxon>
        <taxon>Thalassospiraceae</taxon>
        <taxon>Thalassospira</taxon>
    </lineage>
</organism>
<proteinExistence type="predicted"/>
<dbReference type="OrthoDB" id="7355656at2"/>